<dbReference type="Pfam" id="PF01757">
    <property type="entry name" value="Acyl_transf_3"/>
    <property type="match status" value="1"/>
</dbReference>
<proteinExistence type="inferred from homology"/>
<feature type="transmembrane region" description="Helical" evidence="7">
    <location>
        <begin position="178"/>
        <end position="196"/>
    </location>
</feature>
<keyword evidence="4 7" id="KW-0812">Transmembrane</keyword>
<feature type="transmembrane region" description="Helical" evidence="7">
    <location>
        <begin position="37"/>
        <end position="60"/>
    </location>
</feature>
<dbReference type="GO" id="GO:0016413">
    <property type="term" value="F:O-acetyltransferase activity"/>
    <property type="evidence" value="ECO:0007669"/>
    <property type="project" value="TreeGrafter"/>
</dbReference>
<organism evidence="9 10">
    <name type="scientific">Mucilaginibacter straminoryzae</name>
    <dbReference type="NCBI Taxonomy" id="2932774"/>
    <lineage>
        <taxon>Bacteria</taxon>
        <taxon>Pseudomonadati</taxon>
        <taxon>Bacteroidota</taxon>
        <taxon>Sphingobacteriia</taxon>
        <taxon>Sphingobacteriales</taxon>
        <taxon>Sphingobacteriaceae</taxon>
        <taxon>Mucilaginibacter</taxon>
    </lineage>
</organism>
<dbReference type="Proteomes" id="UP001139450">
    <property type="component" value="Unassembled WGS sequence"/>
</dbReference>
<accession>A0A9X1X805</accession>
<feature type="transmembrane region" description="Helical" evidence="7">
    <location>
        <begin position="81"/>
        <end position="100"/>
    </location>
</feature>
<evidence type="ECO:0000256" key="2">
    <source>
        <dbReference type="ARBA" id="ARBA00007400"/>
    </source>
</evidence>
<name>A0A9X1X805_9SPHI</name>
<keyword evidence="10" id="KW-1185">Reference proteome</keyword>
<keyword evidence="5 7" id="KW-1133">Transmembrane helix</keyword>
<feature type="domain" description="Acyltransferase 3" evidence="8">
    <location>
        <begin position="4"/>
        <end position="323"/>
    </location>
</feature>
<evidence type="ECO:0000259" key="8">
    <source>
        <dbReference type="Pfam" id="PF01757"/>
    </source>
</evidence>
<evidence type="ECO:0000313" key="10">
    <source>
        <dbReference type="Proteomes" id="UP001139450"/>
    </source>
</evidence>
<dbReference type="PANTHER" id="PTHR40074">
    <property type="entry name" value="O-ACETYLTRANSFERASE WECH"/>
    <property type="match status" value="1"/>
</dbReference>
<dbReference type="GO" id="GO:0005886">
    <property type="term" value="C:plasma membrane"/>
    <property type="evidence" value="ECO:0007669"/>
    <property type="project" value="UniProtKB-SubCell"/>
</dbReference>
<evidence type="ECO:0000256" key="7">
    <source>
        <dbReference type="SAM" id="Phobius"/>
    </source>
</evidence>
<reference evidence="9" key="1">
    <citation type="submission" date="2022-04" db="EMBL/GenBank/DDBJ databases">
        <title>Mucilaginibacter sp. RS28 isolated from freshwater.</title>
        <authorList>
            <person name="Ko S.-R."/>
        </authorList>
    </citation>
    <scope>NUCLEOTIDE SEQUENCE</scope>
    <source>
        <strain evidence="9">RS28</strain>
    </source>
</reference>
<feature type="transmembrane region" description="Helical" evidence="7">
    <location>
        <begin position="208"/>
        <end position="228"/>
    </location>
</feature>
<sequence length="364" mass="42355">MKYKFVDFIRFWSMVTIIYEHAIFLTEPAWQLHHPDLMRLLILPAKFGGIAFFIISGFLLGDKLHEQKPLNYLKRRFNTIFMPYLVAMLGYFAFTSQKYVRMITDVNTSSDAWSAGLFNHFTDVVFFTAYWFIWVFFISLSIILLFRRQLNTLAFPLIALAISFFYGVNIYYNFVPTAHTTAILGYVFYLWLGIFINQHKIQFFKIFGKIPTAYIAFTALLFLSISFYEGSWINSIRVYLNTLKISNQLYSLSMFLLLLKLSEYKVPAFFKPRQETYGIYLYHMFFISVFGQITFHTALKDKLNLLSNAGYIAFYLAVFVIVYMGTTLLVKAINKTSLSWLTGKANKKAAANEEIQPAEAKLSV</sequence>
<feature type="transmembrane region" description="Helical" evidence="7">
    <location>
        <begin position="153"/>
        <end position="172"/>
    </location>
</feature>
<comment type="similarity">
    <text evidence="2">Belongs to the acyltransferase 3 family.</text>
</comment>
<dbReference type="GO" id="GO:0009246">
    <property type="term" value="P:enterobacterial common antigen biosynthetic process"/>
    <property type="evidence" value="ECO:0007669"/>
    <property type="project" value="TreeGrafter"/>
</dbReference>
<dbReference type="EMBL" id="JALJEJ010000013">
    <property type="protein sequence ID" value="MCJ8211855.1"/>
    <property type="molecule type" value="Genomic_DNA"/>
</dbReference>
<evidence type="ECO:0000256" key="6">
    <source>
        <dbReference type="ARBA" id="ARBA00023136"/>
    </source>
</evidence>
<dbReference type="AlphaFoldDB" id="A0A9X1X805"/>
<feature type="transmembrane region" description="Helical" evidence="7">
    <location>
        <begin position="7"/>
        <end position="25"/>
    </location>
</feature>
<feature type="transmembrane region" description="Helical" evidence="7">
    <location>
        <begin position="124"/>
        <end position="146"/>
    </location>
</feature>
<protein>
    <submittedName>
        <fullName evidence="9">Acyltransferase</fullName>
    </submittedName>
</protein>
<feature type="transmembrane region" description="Helical" evidence="7">
    <location>
        <begin position="311"/>
        <end position="330"/>
    </location>
</feature>
<evidence type="ECO:0000256" key="1">
    <source>
        <dbReference type="ARBA" id="ARBA00004651"/>
    </source>
</evidence>
<evidence type="ECO:0000313" key="9">
    <source>
        <dbReference type="EMBL" id="MCJ8211855.1"/>
    </source>
</evidence>
<dbReference type="InterPro" id="IPR002656">
    <property type="entry name" value="Acyl_transf_3_dom"/>
</dbReference>
<evidence type="ECO:0000256" key="5">
    <source>
        <dbReference type="ARBA" id="ARBA00022989"/>
    </source>
</evidence>
<evidence type="ECO:0000256" key="3">
    <source>
        <dbReference type="ARBA" id="ARBA00022475"/>
    </source>
</evidence>
<keyword evidence="9" id="KW-0012">Acyltransferase</keyword>
<feature type="transmembrane region" description="Helical" evidence="7">
    <location>
        <begin position="248"/>
        <end position="267"/>
    </location>
</feature>
<keyword evidence="9" id="KW-0808">Transferase</keyword>
<dbReference type="RefSeq" id="WP_245132848.1">
    <property type="nucleotide sequence ID" value="NZ_JALJEJ010000013.1"/>
</dbReference>
<keyword evidence="3" id="KW-1003">Cell membrane</keyword>
<evidence type="ECO:0000256" key="4">
    <source>
        <dbReference type="ARBA" id="ARBA00022692"/>
    </source>
</evidence>
<comment type="caution">
    <text evidence="9">The sequence shown here is derived from an EMBL/GenBank/DDBJ whole genome shotgun (WGS) entry which is preliminary data.</text>
</comment>
<comment type="subcellular location">
    <subcellularLocation>
        <location evidence="1">Cell membrane</location>
        <topology evidence="1">Multi-pass membrane protein</topology>
    </subcellularLocation>
</comment>
<gene>
    <name evidence="9" type="ORF">MUY27_19200</name>
</gene>
<dbReference type="PANTHER" id="PTHR40074:SF2">
    <property type="entry name" value="O-ACETYLTRANSFERASE WECH"/>
    <property type="match status" value="1"/>
</dbReference>
<keyword evidence="6 7" id="KW-0472">Membrane</keyword>
<feature type="transmembrane region" description="Helical" evidence="7">
    <location>
        <begin position="279"/>
        <end position="299"/>
    </location>
</feature>